<evidence type="ECO:0000313" key="2">
    <source>
        <dbReference type="Proteomes" id="UP000015361"/>
    </source>
</evidence>
<dbReference type="Pfam" id="PF04883">
    <property type="entry name" value="HK97-gp10_like"/>
    <property type="match status" value="1"/>
</dbReference>
<name>S6FT08_LACLL</name>
<comment type="caution">
    <text evidence="1">The sequence shown here is derived from an EMBL/GenBank/DDBJ whole genome shotgun (WGS) entry which is preliminary data.</text>
</comment>
<protein>
    <submittedName>
        <fullName evidence="1">Phage protein</fullName>
    </submittedName>
</protein>
<accession>S6FT08</accession>
<organism evidence="1 2">
    <name type="scientific">Lactococcus lactis subsp. lactis A12</name>
    <dbReference type="NCBI Taxonomy" id="1137134"/>
    <lineage>
        <taxon>Bacteria</taxon>
        <taxon>Bacillati</taxon>
        <taxon>Bacillota</taxon>
        <taxon>Bacilli</taxon>
        <taxon>Lactobacillales</taxon>
        <taxon>Streptococcaceae</taxon>
        <taxon>Lactococcus</taxon>
    </lineage>
</organism>
<gene>
    <name evidence="1" type="primary">LMHG_01058</name>
    <name evidence="1" type="ORF">O9U_14105</name>
</gene>
<dbReference type="NCBIfam" id="TIGR01725">
    <property type="entry name" value="phge_HK97_gp10"/>
    <property type="match status" value="1"/>
</dbReference>
<dbReference type="InterPro" id="IPR010064">
    <property type="entry name" value="HK97-gp10_tail"/>
</dbReference>
<sequence>MMKMPEDFLTKVSKLESKTDEILPRVLESGAEVVEAKVRTNLSAVVGANTKVESRSTGVIEQALGTTQARKDKDGNWNIKVGFDEPRSDGDSNAKIANILEYGRHGQTPKPFLKPAKSQSRKACIETMKEKFESEVAGI</sequence>
<evidence type="ECO:0000313" key="1">
    <source>
        <dbReference type="EMBL" id="CDG04432.1"/>
    </source>
</evidence>
<dbReference type="AlphaFoldDB" id="S6FT08"/>
<dbReference type="Proteomes" id="UP000015361">
    <property type="component" value="Unassembled WGS sequence"/>
</dbReference>
<proteinExistence type="predicted"/>
<reference evidence="1 2" key="1">
    <citation type="journal article" date="2013" name="Appl. Environ. Microbiol.">
        <title>The Carbohydrate Metabolism Signature of Lactococcus lactis Strain A12 Reveals Its Sourdough Ecosystem Origin.</title>
        <authorList>
            <person name="Passerini D."/>
            <person name="Coddeville M."/>
            <person name="Le Bourgeois P."/>
            <person name="Loubiere P."/>
            <person name="Ritzenthaler P."/>
            <person name="Fontagne-Faucher C."/>
            <person name="Daveran-Mingot M.L."/>
            <person name="Cocaign-Bousquet M."/>
        </authorList>
    </citation>
    <scope>NUCLEOTIDE SEQUENCE [LARGE SCALE GENOMIC DNA]</scope>
    <source>
        <strain evidence="1 2">A12</strain>
    </source>
</reference>
<dbReference type="EMBL" id="CBLU010000009">
    <property type="protein sequence ID" value="CDG04432.1"/>
    <property type="molecule type" value="Genomic_DNA"/>
</dbReference>